<keyword evidence="4" id="KW-1185">Reference proteome</keyword>
<keyword evidence="2" id="KW-0472">Membrane</keyword>
<feature type="transmembrane region" description="Helical" evidence="2">
    <location>
        <begin position="37"/>
        <end position="57"/>
    </location>
</feature>
<feature type="region of interest" description="Disordered" evidence="1">
    <location>
        <begin position="1"/>
        <end position="25"/>
    </location>
</feature>
<keyword evidence="2" id="KW-1133">Transmembrane helix</keyword>
<organism evidence="3 4">
    <name type="scientific">Qipengyuania benthica</name>
    <dbReference type="NCBI Taxonomy" id="3067651"/>
    <lineage>
        <taxon>Bacteria</taxon>
        <taxon>Pseudomonadati</taxon>
        <taxon>Pseudomonadota</taxon>
        <taxon>Alphaproteobacteria</taxon>
        <taxon>Sphingomonadales</taxon>
        <taxon>Erythrobacteraceae</taxon>
        <taxon>Qipengyuania</taxon>
    </lineage>
</organism>
<accession>A0ABT9HBW5</accession>
<gene>
    <name evidence="3" type="ORF">Q9K01_14405</name>
</gene>
<dbReference type="Proteomes" id="UP001235664">
    <property type="component" value="Unassembled WGS sequence"/>
</dbReference>
<dbReference type="EMBL" id="JAVAIL010000006">
    <property type="protein sequence ID" value="MDP4540815.1"/>
    <property type="molecule type" value="Genomic_DNA"/>
</dbReference>
<feature type="transmembrane region" description="Helical" evidence="2">
    <location>
        <begin position="109"/>
        <end position="129"/>
    </location>
</feature>
<proteinExistence type="predicted"/>
<protein>
    <submittedName>
        <fullName evidence="3">Uncharacterized protein</fullName>
    </submittedName>
</protein>
<sequence length="130" mass="15040">MNRAIESRARDHKVHDHSTHRHATRARDWRRAMSDNVALALIVYTGLQIFMTVNALKQGFSSIMPYVALVFLVGAIIPACRWFERRWINLDDVEAHDPQLGYAYRRDQIALWLLAIGLPVLMTAAFKMMF</sequence>
<feature type="compositionally biased region" description="Basic and acidic residues" evidence="1">
    <location>
        <begin position="1"/>
        <end position="17"/>
    </location>
</feature>
<evidence type="ECO:0000313" key="3">
    <source>
        <dbReference type="EMBL" id="MDP4540815.1"/>
    </source>
</evidence>
<feature type="transmembrane region" description="Helical" evidence="2">
    <location>
        <begin position="63"/>
        <end position="83"/>
    </location>
</feature>
<evidence type="ECO:0000256" key="1">
    <source>
        <dbReference type="SAM" id="MobiDB-lite"/>
    </source>
</evidence>
<comment type="caution">
    <text evidence="3">The sequence shown here is derived from an EMBL/GenBank/DDBJ whole genome shotgun (WGS) entry which is preliminary data.</text>
</comment>
<name>A0ABT9HBW5_9SPHN</name>
<reference evidence="3 4" key="1">
    <citation type="submission" date="2023-08" db="EMBL/GenBank/DDBJ databases">
        <title>genomic of DY56.</title>
        <authorList>
            <person name="Wang Y."/>
        </authorList>
    </citation>
    <scope>NUCLEOTIDE SEQUENCE [LARGE SCALE GENOMIC DNA]</scope>
    <source>
        <strain evidence="3 4">DY56-A-20</strain>
    </source>
</reference>
<evidence type="ECO:0000256" key="2">
    <source>
        <dbReference type="SAM" id="Phobius"/>
    </source>
</evidence>
<dbReference type="RefSeq" id="WP_305930814.1">
    <property type="nucleotide sequence ID" value="NZ_JAVAIL010000006.1"/>
</dbReference>
<keyword evidence="2" id="KW-0812">Transmembrane</keyword>
<evidence type="ECO:0000313" key="4">
    <source>
        <dbReference type="Proteomes" id="UP001235664"/>
    </source>
</evidence>